<dbReference type="CDD" id="cd07067">
    <property type="entry name" value="HP_PGM_like"/>
    <property type="match status" value="1"/>
</dbReference>
<dbReference type="EMBL" id="SWKU01000029">
    <property type="protein sequence ID" value="KAF2996080.1"/>
    <property type="molecule type" value="Genomic_DNA"/>
</dbReference>
<evidence type="ECO:0000256" key="1">
    <source>
        <dbReference type="ARBA" id="ARBA00023152"/>
    </source>
</evidence>
<dbReference type="InterPro" id="IPR013078">
    <property type="entry name" value="His_Pase_superF_clade-1"/>
</dbReference>
<accession>A0A9P4T6J9</accession>
<gene>
    <name evidence="3" type="ORF">E8E13_004447</name>
</gene>
<evidence type="ECO:0000313" key="3">
    <source>
        <dbReference type="EMBL" id="KAF2996080.1"/>
    </source>
</evidence>
<evidence type="ECO:0008006" key="5">
    <source>
        <dbReference type="Google" id="ProtNLM"/>
    </source>
</evidence>
<dbReference type="InterPro" id="IPR029033">
    <property type="entry name" value="His_PPase_superfam"/>
</dbReference>
<keyword evidence="4" id="KW-1185">Reference proteome</keyword>
<name>A0A9P4T6J9_CURKU</name>
<organism evidence="3 4">
    <name type="scientific">Curvularia kusanoi</name>
    <name type="common">Cochliobolus kusanoi</name>
    <dbReference type="NCBI Taxonomy" id="90978"/>
    <lineage>
        <taxon>Eukaryota</taxon>
        <taxon>Fungi</taxon>
        <taxon>Dikarya</taxon>
        <taxon>Ascomycota</taxon>
        <taxon>Pezizomycotina</taxon>
        <taxon>Dothideomycetes</taxon>
        <taxon>Pleosporomycetidae</taxon>
        <taxon>Pleosporales</taxon>
        <taxon>Pleosporineae</taxon>
        <taxon>Pleosporaceae</taxon>
        <taxon>Curvularia</taxon>
    </lineage>
</organism>
<dbReference type="PANTHER" id="PTHR48100:SF1">
    <property type="entry name" value="HISTIDINE PHOSPHATASE FAMILY PROTEIN-RELATED"/>
    <property type="match status" value="1"/>
</dbReference>
<dbReference type="InterPro" id="IPR001345">
    <property type="entry name" value="PG/BPGM_mutase_AS"/>
</dbReference>
<dbReference type="PANTHER" id="PTHR48100">
    <property type="entry name" value="BROAD-SPECIFICITY PHOSPHATASE YOR283W-RELATED"/>
    <property type="match status" value="1"/>
</dbReference>
<dbReference type="OrthoDB" id="496981at2759"/>
<reference evidence="3" key="1">
    <citation type="submission" date="2019-04" db="EMBL/GenBank/DDBJ databases">
        <title>Sequencing of skin fungus with MAO and IRED activity.</title>
        <authorList>
            <person name="Marsaioli A.J."/>
            <person name="Bonatto J.M.C."/>
            <person name="Reis Junior O."/>
        </authorList>
    </citation>
    <scope>NUCLEOTIDE SEQUENCE</scope>
    <source>
        <strain evidence="3">30M1</strain>
    </source>
</reference>
<dbReference type="Proteomes" id="UP000801428">
    <property type="component" value="Unassembled WGS sequence"/>
</dbReference>
<dbReference type="InterPro" id="IPR050275">
    <property type="entry name" value="PGM_Phosphatase"/>
</dbReference>
<protein>
    <recommendedName>
        <fullName evidence="5">Phosphoglycerate mutase-like protein</fullName>
    </recommendedName>
</protein>
<dbReference type="Gene3D" id="3.40.50.1240">
    <property type="entry name" value="Phosphoglycerate mutase-like"/>
    <property type="match status" value="1"/>
</dbReference>
<dbReference type="SMART" id="SM00855">
    <property type="entry name" value="PGAM"/>
    <property type="match status" value="1"/>
</dbReference>
<sequence length="288" mass="32814">MISQRKYTAQHGFFSHDDDPESWDFRATTRFDLGLLDRQYPLNVVPETTQPQDDLTQWQRFHQYIRGLNAQDANKQYKLLYLIRHGEGLHNVKEKEVGRAEWDRYWAKVPGDGNVTWADAELTANGEQQARSIAKVRSHFGGGTITAILSSPLRRCLRTTQLALPLEAGNPRPLIKEKLRERLGVHTCDQRSSKSWISEHYPSFDIESGFTEEDVLWTPDRRETIEEHTVRSTELLDDIFDGDYGDYIVVTAHSGAIMSLFAATGWKKIPVAAGAVYPLLVCGEKIPE</sequence>
<dbReference type="PROSITE" id="PS00175">
    <property type="entry name" value="PG_MUTASE"/>
    <property type="match status" value="1"/>
</dbReference>
<dbReference type="GO" id="GO:0005737">
    <property type="term" value="C:cytoplasm"/>
    <property type="evidence" value="ECO:0007669"/>
    <property type="project" value="TreeGrafter"/>
</dbReference>
<evidence type="ECO:0000256" key="2">
    <source>
        <dbReference type="ARBA" id="ARBA00023235"/>
    </source>
</evidence>
<dbReference type="SUPFAM" id="SSF53254">
    <property type="entry name" value="Phosphoglycerate mutase-like"/>
    <property type="match status" value="1"/>
</dbReference>
<keyword evidence="2" id="KW-0413">Isomerase</keyword>
<dbReference type="Pfam" id="PF00300">
    <property type="entry name" value="His_Phos_1"/>
    <property type="match status" value="1"/>
</dbReference>
<keyword evidence="1" id="KW-0324">Glycolysis</keyword>
<proteinExistence type="predicted"/>
<comment type="caution">
    <text evidence="3">The sequence shown here is derived from an EMBL/GenBank/DDBJ whole genome shotgun (WGS) entry which is preliminary data.</text>
</comment>
<dbReference type="AlphaFoldDB" id="A0A9P4T6J9"/>
<dbReference type="GO" id="GO:0016791">
    <property type="term" value="F:phosphatase activity"/>
    <property type="evidence" value="ECO:0007669"/>
    <property type="project" value="TreeGrafter"/>
</dbReference>
<evidence type="ECO:0000313" key="4">
    <source>
        <dbReference type="Proteomes" id="UP000801428"/>
    </source>
</evidence>